<accession>A0A1R4FBF4</accession>
<organism evidence="2 3">
    <name type="scientific">Arthrobacter rhombi</name>
    <dbReference type="NCBI Taxonomy" id="71253"/>
    <lineage>
        <taxon>Bacteria</taxon>
        <taxon>Bacillati</taxon>
        <taxon>Actinomycetota</taxon>
        <taxon>Actinomycetes</taxon>
        <taxon>Micrococcales</taxon>
        <taxon>Micrococcaceae</taxon>
        <taxon>Arthrobacter</taxon>
    </lineage>
</organism>
<gene>
    <name evidence="2" type="ORF">FM101_03185</name>
</gene>
<name>A0A1R4FBF4_9MICC</name>
<dbReference type="Proteomes" id="UP000195913">
    <property type="component" value="Unassembled WGS sequence"/>
</dbReference>
<evidence type="ECO:0000313" key="2">
    <source>
        <dbReference type="EMBL" id="SJM53207.1"/>
    </source>
</evidence>
<feature type="compositionally biased region" description="Acidic residues" evidence="1">
    <location>
        <begin position="8"/>
        <end position="22"/>
    </location>
</feature>
<keyword evidence="3" id="KW-1185">Reference proteome</keyword>
<reference evidence="2 3" key="1">
    <citation type="submission" date="2017-02" db="EMBL/GenBank/DDBJ databases">
        <authorList>
            <person name="Peterson S.W."/>
        </authorList>
    </citation>
    <scope>NUCLEOTIDE SEQUENCE [LARGE SCALE GENOMIC DNA]</scope>
    <source>
        <strain evidence="2 3">B Ar 00.02</strain>
    </source>
</reference>
<dbReference type="EMBL" id="FUHW01000014">
    <property type="protein sequence ID" value="SJM53207.1"/>
    <property type="molecule type" value="Genomic_DNA"/>
</dbReference>
<dbReference type="RefSeq" id="WP_086995306.1">
    <property type="nucleotide sequence ID" value="NZ_FUHW01000014.1"/>
</dbReference>
<proteinExistence type="predicted"/>
<protein>
    <submittedName>
        <fullName evidence="2">Uncharacterized protein</fullName>
    </submittedName>
</protein>
<dbReference type="AlphaFoldDB" id="A0A1R4FBF4"/>
<sequence>MSGTYDETVFDELPDDDLDEPEDGRYGSPEDGSSDNPETMDRIDPLRRHSYLVVEDLDDSGESEENDSEDEQMASQWELDDEQEADREDDED</sequence>
<feature type="region of interest" description="Disordered" evidence="1">
    <location>
        <begin position="1"/>
        <end position="92"/>
    </location>
</feature>
<feature type="compositionally biased region" description="Acidic residues" evidence="1">
    <location>
        <begin position="55"/>
        <end position="92"/>
    </location>
</feature>
<evidence type="ECO:0000313" key="3">
    <source>
        <dbReference type="Proteomes" id="UP000195913"/>
    </source>
</evidence>
<evidence type="ECO:0000256" key="1">
    <source>
        <dbReference type="SAM" id="MobiDB-lite"/>
    </source>
</evidence>